<dbReference type="AlphaFoldDB" id="A0AAV5M9J8"/>
<accession>A0AAV5M9J8</accession>
<name>A0AAV5M9J8_9ROSI</name>
<sequence length="38" mass="4220">MYCGVCVFNFGCRIELLAIQLDGSRKRKKVAKQGSGGW</sequence>
<protein>
    <submittedName>
        <fullName evidence="1">Uncharacterized protein</fullName>
    </submittedName>
</protein>
<dbReference type="EMBL" id="BPVZ01000193">
    <property type="protein sequence ID" value="GKV45307.1"/>
    <property type="molecule type" value="Genomic_DNA"/>
</dbReference>
<proteinExistence type="predicted"/>
<gene>
    <name evidence="1" type="ORF">SLEP1_g52412</name>
</gene>
<evidence type="ECO:0000313" key="2">
    <source>
        <dbReference type="Proteomes" id="UP001054252"/>
    </source>
</evidence>
<comment type="caution">
    <text evidence="1">The sequence shown here is derived from an EMBL/GenBank/DDBJ whole genome shotgun (WGS) entry which is preliminary data.</text>
</comment>
<keyword evidence="2" id="KW-1185">Reference proteome</keyword>
<reference evidence="1 2" key="1">
    <citation type="journal article" date="2021" name="Commun. Biol.">
        <title>The genome of Shorea leprosula (Dipterocarpaceae) highlights the ecological relevance of drought in aseasonal tropical rainforests.</title>
        <authorList>
            <person name="Ng K.K.S."/>
            <person name="Kobayashi M.J."/>
            <person name="Fawcett J.A."/>
            <person name="Hatakeyama M."/>
            <person name="Paape T."/>
            <person name="Ng C.H."/>
            <person name="Ang C.C."/>
            <person name="Tnah L.H."/>
            <person name="Lee C.T."/>
            <person name="Nishiyama T."/>
            <person name="Sese J."/>
            <person name="O'Brien M.J."/>
            <person name="Copetti D."/>
            <person name="Mohd Noor M.I."/>
            <person name="Ong R.C."/>
            <person name="Putra M."/>
            <person name="Sireger I.Z."/>
            <person name="Indrioko S."/>
            <person name="Kosugi Y."/>
            <person name="Izuno A."/>
            <person name="Isagi Y."/>
            <person name="Lee S.L."/>
            <person name="Shimizu K.K."/>
        </authorList>
    </citation>
    <scope>NUCLEOTIDE SEQUENCE [LARGE SCALE GENOMIC DNA]</scope>
    <source>
        <strain evidence="1">214</strain>
    </source>
</reference>
<dbReference type="Proteomes" id="UP001054252">
    <property type="component" value="Unassembled WGS sequence"/>
</dbReference>
<organism evidence="1 2">
    <name type="scientific">Rubroshorea leprosula</name>
    <dbReference type="NCBI Taxonomy" id="152421"/>
    <lineage>
        <taxon>Eukaryota</taxon>
        <taxon>Viridiplantae</taxon>
        <taxon>Streptophyta</taxon>
        <taxon>Embryophyta</taxon>
        <taxon>Tracheophyta</taxon>
        <taxon>Spermatophyta</taxon>
        <taxon>Magnoliopsida</taxon>
        <taxon>eudicotyledons</taxon>
        <taxon>Gunneridae</taxon>
        <taxon>Pentapetalae</taxon>
        <taxon>rosids</taxon>
        <taxon>malvids</taxon>
        <taxon>Malvales</taxon>
        <taxon>Dipterocarpaceae</taxon>
        <taxon>Rubroshorea</taxon>
    </lineage>
</organism>
<evidence type="ECO:0000313" key="1">
    <source>
        <dbReference type="EMBL" id="GKV45307.1"/>
    </source>
</evidence>